<keyword evidence="2" id="KW-0472">Membrane</keyword>
<keyword evidence="2" id="KW-0812">Transmembrane</keyword>
<proteinExistence type="predicted"/>
<protein>
    <submittedName>
        <fullName evidence="3">Uncharacterized protein</fullName>
    </submittedName>
</protein>
<dbReference type="Proteomes" id="UP000229385">
    <property type="component" value="Unassembled WGS sequence"/>
</dbReference>
<name>A0A2M7XEQ3_9BACT</name>
<comment type="caution">
    <text evidence="3">The sequence shown here is derived from an EMBL/GenBank/DDBJ whole genome shotgun (WGS) entry which is preliminary data.</text>
</comment>
<feature type="transmembrane region" description="Helical" evidence="2">
    <location>
        <begin position="86"/>
        <end position="104"/>
    </location>
</feature>
<feature type="compositionally biased region" description="Low complexity" evidence="1">
    <location>
        <begin position="154"/>
        <end position="168"/>
    </location>
</feature>
<reference evidence="4" key="1">
    <citation type="submission" date="2017-09" db="EMBL/GenBank/DDBJ databases">
        <title>Depth-based differentiation of microbial function through sediment-hosted aquifers and enrichment of novel symbionts in the deep terrestrial subsurface.</title>
        <authorList>
            <person name="Probst A.J."/>
            <person name="Ladd B."/>
            <person name="Jarett J.K."/>
            <person name="Geller-Mcgrath D.E."/>
            <person name="Sieber C.M.K."/>
            <person name="Emerson J.B."/>
            <person name="Anantharaman K."/>
            <person name="Thomas B.C."/>
            <person name="Malmstrom R."/>
            <person name="Stieglmeier M."/>
            <person name="Klingl A."/>
            <person name="Woyke T."/>
            <person name="Ryan C.M."/>
            <person name="Banfield J.F."/>
        </authorList>
    </citation>
    <scope>NUCLEOTIDE SEQUENCE [LARGE SCALE GENOMIC DNA]</scope>
</reference>
<feature type="transmembrane region" description="Helical" evidence="2">
    <location>
        <begin position="21"/>
        <end position="42"/>
    </location>
</feature>
<dbReference type="EMBL" id="PFWU01000008">
    <property type="protein sequence ID" value="PJA46196.1"/>
    <property type="molecule type" value="Genomic_DNA"/>
</dbReference>
<gene>
    <name evidence="3" type="ORF">CO174_00680</name>
</gene>
<feature type="transmembrane region" description="Helical" evidence="2">
    <location>
        <begin position="54"/>
        <end position="74"/>
    </location>
</feature>
<evidence type="ECO:0000313" key="3">
    <source>
        <dbReference type="EMBL" id="PJA46196.1"/>
    </source>
</evidence>
<evidence type="ECO:0000256" key="2">
    <source>
        <dbReference type="SAM" id="Phobius"/>
    </source>
</evidence>
<evidence type="ECO:0000256" key="1">
    <source>
        <dbReference type="SAM" id="MobiDB-lite"/>
    </source>
</evidence>
<feature type="transmembrane region" description="Helical" evidence="2">
    <location>
        <begin position="116"/>
        <end position="133"/>
    </location>
</feature>
<feature type="region of interest" description="Disordered" evidence="1">
    <location>
        <begin position="154"/>
        <end position="175"/>
    </location>
</feature>
<organism evidence="3 4">
    <name type="scientific">Candidatus Uhrbacteria bacterium CG_4_9_14_3_um_filter_50_9</name>
    <dbReference type="NCBI Taxonomy" id="1975035"/>
    <lineage>
        <taxon>Bacteria</taxon>
        <taxon>Candidatus Uhriibacteriota</taxon>
    </lineage>
</organism>
<evidence type="ECO:0000313" key="4">
    <source>
        <dbReference type="Proteomes" id="UP000229385"/>
    </source>
</evidence>
<accession>A0A2M7XEQ3</accession>
<sequence length="187" mass="19393">MISFGVLNFCLNTNTGNKMDAILSMILGLFTSIAAVLLGMAVVNKKVKKGESGLFFKAAGLVAAGVIGVYGLSIMSGAPVGDFRPISLIMGTWGAIWSMTKILGWDTIKSDNRYKAGVVVAFMIFLTAAWWPMVSRVQAGGPSALIPVATTPASSTTSVGTTTTGSTSDPCKGASNVTKKRLGCPGY</sequence>
<keyword evidence="2" id="KW-1133">Transmembrane helix</keyword>
<dbReference type="AlphaFoldDB" id="A0A2M7XEQ3"/>